<reference evidence="1 2" key="1">
    <citation type="submission" date="2020-07" db="EMBL/GenBank/DDBJ databases">
        <title>Complete genome sequence for Sandaracinobacter sp. M6.</title>
        <authorList>
            <person name="Tang Y."/>
            <person name="Liu Q."/>
            <person name="Guo Z."/>
            <person name="Lei P."/>
            <person name="Huang B."/>
        </authorList>
    </citation>
    <scope>NUCLEOTIDE SEQUENCE [LARGE SCALE GENOMIC DNA]</scope>
    <source>
        <strain evidence="1 2">M6</strain>
    </source>
</reference>
<evidence type="ECO:0000313" key="2">
    <source>
        <dbReference type="Proteomes" id="UP000515292"/>
    </source>
</evidence>
<proteinExistence type="predicted"/>
<dbReference type="KEGG" id="sand:H3309_06965"/>
<protein>
    <submittedName>
        <fullName evidence="1">Uncharacterized protein</fullName>
    </submittedName>
</protein>
<dbReference type="InterPro" id="IPR045780">
    <property type="entry name" value="DUF6206"/>
</dbReference>
<dbReference type="EMBL" id="CP059851">
    <property type="protein sequence ID" value="QMW24189.1"/>
    <property type="molecule type" value="Genomic_DNA"/>
</dbReference>
<organism evidence="1 2">
    <name type="scientific">Sandaracinobacteroides saxicola</name>
    <dbReference type="NCBI Taxonomy" id="2759707"/>
    <lineage>
        <taxon>Bacteria</taxon>
        <taxon>Pseudomonadati</taxon>
        <taxon>Pseudomonadota</taxon>
        <taxon>Alphaproteobacteria</taxon>
        <taxon>Sphingomonadales</taxon>
        <taxon>Sphingosinicellaceae</taxon>
        <taxon>Sandaracinobacteroides</taxon>
    </lineage>
</organism>
<dbReference type="RefSeq" id="WP_182298012.1">
    <property type="nucleotide sequence ID" value="NZ_CP059851.1"/>
</dbReference>
<name>A0A7G5ILE7_9SPHN</name>
<keyword evidence="2" id="KW-1185">Reference proteome</keyword>
<accession>A0A7G5ILE7</accession>
<dbReference type="AlphaFoldDB" id="A0A7G5ILE7"/>
<evidence type="ECO:0000313" key="1">
    <source>
        <dbReference type="EMBL" id="QMW24189.1"/>
    </source>
</evidence>
<sequence length="300" mass="33258">MLLTDAFAPPGPTELAALERRVQRQLEKPDEPLLKLLGHGEVTLAFAWPAEAPRWACKRLPPSPDRGALRAYAAHVERYIAALRVAGVAVLPTSCHIVDSYPGTGVIFLCQPIVEARRLGPAILRSRAPDAEDPFLNAVLSTVIGVVSPRLAVDSQLSNWADIDGVPHQIDVSTPFTCDALGRPELDSRIVVAPFPWPLRGPLRRWVVPPVLKRYHDPRQSMIDFVANLIKERLEGWIGPAVAVANRLLPSPISVAEAQAYYREDAQLWETTWRAKTISRATTRLMGKTYQFLLPPRTAR</sequence>
<gene>
    <name evidence="1" type="ORF">H3309_06965</name>
</gene>
<dbReference type="Proteomes" id="UP000515292">
    <property type="component" value="Chromosome"/>
</dbReference>
<dbReference type="Pfam" id="PF19709">
    <property type="entry name" value="DUF6206"/>
    <property type="match status" value="1"/>
</dbReference>